<gene>
    <name evidence="1" type="ORF">QYB95_16960</name>
</gene>
<accession>A0ABT8GV03</accession>
<proteinExistence type="predicted"/>
<organism evidence="1 2">
    <name type="scientific">Ureibacillus aquaedulcis</name>
    <dbReference type="NCBI Taxonomy" id="3058421"/>
    <lineage>
        <taxon>Bacteria</taxon>
        <taxon>Bacillati</taxon>
        <taxon>Bacillota</taxon>
        <taxon>Bacilli</taxon>
        <taxon>Bacillales</taxon>
        <taxon>Caryophanaceae</taxon>
        <taxon>Ureibacillus</taxon>
    </lineage>
</organism>
<dbReference type="Proteomes" id="UP001172743">
    <property type="component" value="Unassembled WGS sequence"/>
</dbReference>
<sequence length="67" mass="6976">MAAVRGDITIIAEIAVVIEKKVTIVEEAAAAVDAIDKIQWVEATTTNGRAEAVVNPSTPGLCAFPLL</sequence>
<evidence type="ECO:0000313" key="1">
    <source>
        <dbReference type="EMBL" id="MDN4495242.1"/>
    </source>
</evidence>
<comment type="caution">
    <text evidence="1">The sequence shown here is derived from an EMBL/GenBank/DDBJ whole genome shotgun (WGS) entry which is preliminary data.</text>
</comment>
<evidence type="ECO:0000313" key="2">
    <source>
        <dbReference type="Proteomes" id="UP001172743"/>
    </source>
</evidence>
<protein>
    <submittedName>
        <fullName evidence="1">Uncharacterized protein</fullName>
    </submittedName>
</protein>
<keyword evidence="2" id="KW-1185">Reference proteome</keyword>
<dbReference type="RefSeq" id="WP_301139562.1">
    <property type="nucleotide sequence ID" value="NZ_JAUHTQ010000018.1"/>
</dbReference>
<reference evidence="1" key="1">
    <citation type="submission" date="2023-07" db="EMBL/GenBank/DDBJ databases">
        <title>Ureibacillus sp. isolated from freshwater well.</title>
        <authorList>
            <person name="Kirdat K."/>
            <person name="Bhatt A."/>
            <person name="Teware R."/>
            <person name="Bhavsar Y."/>
            <person name="Yadav A."/>
        </authorList>
    </citation>
    <scope>NUCLEOTIDE SEQUENCE</scope>
    <source>
        <strain evidence="1">BA0131</strain>
    </source>
</reference>
<dbReference type="EMBL" id="JAUHTQ010000018">
    <property type="protein sequence ID" value="MDN4495242.1"/>
    <property type="molecule type" value="Genomic_DNA"/>
</dbReference>
<name>A0ABT8GV03_9BACL</name>